<protein>
    <recommendedName>
        <fullName evidence="4">Secreted protein</fullName>
    </recommendedName>
</protein>
<proteinExistence type="predicted"/>
<evidence type="ECO:0000256" key="1">
    <source>
        <dbReference type="SAM" id="SignalP"/>
    </source>
</evidence>
<keyword evidence="1" id="KW-0732">Signal</keyword>
<keyword evidence="3" id="KW-1185">Reference proteome</keyword>
<accession>A0A3S5C725</accession>
<organism evidence="2 3">
    <name type="scientific">Protopolystoma xenopodis</name>
    <dbReference type="NCBI Taxonomy" id="117903"/>
    <lineage>
        <taxon>Eukaryota</taxon>
        <taxon>Metazoa</taxon>
        <taxon>Spiralia</taxon>
        <taxon>Lophotrochozoa</taxon>
        <taxon>Platyhelminthes</taxon>
        <taxon>Monogenea</taxon>
        <taxon>Polyopisthocotylea</taxon>
        <taxon>Polystomatidea</taxon>
        <taxon>Polystomatidae</taxon>
        <taxon>Protopolystoma</taxon>
    </lineage>
</organism>
<feature type="signal peptide" evidence="1">
    <location>
        <begin position="1"/>
        <end position="18"/>
    </location>
</feature>
<dbReference type="AlphaFoldDB" id="A0A3S5C725"/>
<dbReference type="Proteomes" id="UP000784294">
    <property type="component" value="Unassembled WGS sequence"/>
</dbReference>
<sequence>MPYFFVIFLHFVVHESSARLECQFPPLRPNESDESLLIGQKTRRNEAFLKQVRTVVLLASFRPAFPYCMTIFMPGFNEAMRGDLTEELARSDGQKCDNLA</sequence>
<comment type="caution">
    <text evidence="2">The sequence shown here is derived from an EMBL/GenBank/DDBJ whole genome shotgun (WGS) entry which is preliminary data.</text>
</comment>
<evidence type="ECO:0000313" key="2">
    <source>
        <dbReference type="EMBL" id="VEL39609.1"/>
    </source>
</evidence>
<reference evidence="2" key="1">
    <citation type="submission" date="2018-11" db="EMBL/GenBank/DDBJ databases">
        <authorList>
            <consortium name="Pathogen Informatics"/>
        </authorList>
    </citation>
    <scope>NUCLEOTIDE SEQUENCE</scope>
</reference>
<gene>
    <name evidence="2" type="ORF">PXEA_LOCUS33049</name>
</gene>
<evidence type="ECO:0008006" key="4">
    <source>
        <dbReference type="Google" id="ProtNLM"/>
    </source>
</evidence>
<feature type="chain" id="PRO_5018708617" description="Secreted protein" evidence="1">
    <location>
        <begin position="19"/>
        <end position="100"/>
    </location>
</feature>
<evidence type="ECO:0000313" key="3">
    <source>
        <dbReference type="Proteomes" id="UP000784294"/>
    </source>
</evidence>
<dbReference type="EMBL" id="CAAALY010261900">
    <property type="protein sequence ID" value="VEL39609.1"/>
    <property type="molecule type" value="Genomic_DNA"/>
</dbReference>
<name>A0A3S5C725_9PLAT</name>